<dbReference type="Gene3D" id="4.10.1000.10">
    <property type="entry name" value="Zinc finger, CCCH-type"/>
    <property type="match status" value="3"/>
</dbReference>
<evidence type="ECO:0000313" key="12">
    <source>
        <dbReference type="EMBL" id="KIK60419.1"/>
    </source>
</evidence>
<feature type="compositionally biased region" description="Low complexity" evidence="8">
    <location>
        <begin position="398"/>
        <end position="413"/>
    </location>
</feature>
<evidence type="ECO:0000256" key="7">
    <source>
        <dbReference type="PROSITE-ProRule" id="PRU00723"/>
    </source>
</evidence>
<dbReference type="Pfam" id="PF01485">
    <property type="entry name" value="IBR"/>
    <property type="match status" value="1"/>
</dbReference>
<feature type="compositionally biased region" description="Polar residues" evidence="8">
    <location>
        <begin position="108"/>
        <end position="118"/>
    </location>
</feature>
<keyword evidence="5" id="KW-0833">Ubl conjugation pathway</keyword>
<evidence type="ECO:0000259" key="11">
    <source>
        <dbReference type="PROSITE" id="PS51873"/>
    </source>
</evidence>
<accession>A0A0D0CD39</accession>
<dbReference type="Pfam" id="PF00642">
    <property type="entry name" value="zf-CCCH"/>
    <property type="match status" value="1"/>
</dbReference>
<dbReference type="SMART" id="SM00647">
    <property type="entry name" value="IBR"/>
    <property type="match status" value="1"/>
</dbReference>
<evidence type="ECO:0000256" key="3">
    <source>
        <dbReference type="ARBA" id="ARBA00022737"/>
    </source>
</evidence>
<feature type="zinc finger region" description="C3H1-type" evidence="7">
    <location>
        <begin position="31"/>
        <end position="58"/>
    </location>
</feature>
<name>A0A0D0CD39_9AGAR</name>
<dbReference type="InterPro" id="IPR000504">
    <property type="entry name" value="RRM_dom"/>
</dbReference>
<dbReference type="SUPFAM" id="SSF54928">
    <property type="entry name" value="RNA-binding domain, RBD"/>
    <property type="match status" value="2"/>
</dbReference>
<dbReference type="GO" id="GO:0000209">
    <property type="term" value="P:protein polyubiquitination"/>
    <property type="evidence" value="ECO:0007669"/>
    <property type="project" value="InterPro"/>
</dbReference>
<feature type="zinc finger region" description="C3H1-type" evidence="7">
    <location>
        <begin position="723"/>
        <end position="750"/>
    </location>
</feature>
<dbReference type="InterPro" id="IPR000571">
    <property type="entry name" value="Znf_CCCH"/>
</dbReference>
<dbReference type="EMBL" id="KN834775">
    <property type="protein sequence ID" value="KIK60419.1"/>
    <property type="molecule type" value="Genomic_DNA"/>
</dbReference>
<evidence type="ECO:0000256" key="5">
    <source>
        <dbReference type="ARBA" id="ARBA00022786"/>
    </source>
</evidence>
<feature type="compositionally biased region" description="Basic and acidic residues" evidence="8">
    <location>
        <begin position="443"/>
        <end position="491"/>
    </location>
</feature>
<keyword evidence="1" id="KW-0808">Transferase</keyword>
<evidence type="ECO:0000256" key="8">
    <source>
        <dbReference type="SAM" id="MobiDB-lite"/>
    </source>
</evidence>
<dbReference type="SMART" id="SM00360">
    <property type="entry name" value="RRM"/>
    <property type="match status" value="2"/>
</dbReference>
<feature type="region of interest" description="Disordered" evidence="8">
    <location>
        <begin position="754"/>
        <end position="780"/>
    </location>
</feature>
<evidence type="ECO:0000259" key="9">
    <source>
        <dbReference type="PROSITE" id="PS50089"/>
    </source>
</evidence>
<dbReference type="CDD" id="cd20335">
    <property type="entry name" value="BRcat_RBR"/>
    <property type="match status" value="1"/>
</dbReference>
<feature type="zinc finger region" description="C3H1-type" evidence="7">
    <location>
        <begin position="2"/>
        <end position="29"/>
    </location>
</feature>
<feature type="region of interest" description="Disordered" evidence="8">
    <location>
        <begin position="168"/>
        <end position="201"/>
    </location>
</feature>
<gene>
    <name evidence="12" type="ORF">GYMLUDRAFT_43728</name>
</gene>
<dbReference type="PROSITE" id="PS50089">
    <property type="entry name" value="ZF_RING_2"/>
    <property type="match status" value="1"/>
</dbReference>
<feature type="domain" description="C3H1-type" evidence="10">
    <location>
        <begin position="327"/>
        <end position="355"/>
    </location>
</feature>
<feature type="compositionally biased region" description="Acidic residues" evidence="8">
    <location>
        <begin position="625"/>
        <end position="634"/>
    </location>
</feature>
<keyword evidence="4 7" id="KW-0863">Zinc-finger</keyword>
<dbReference type="InterPro" id="IPR002867">
    <property type="entry name" value="IBR_dom"/>
</dbReference>
<feature type="compositionally biased region" description="Low complexity" evidence="8">
    <location>
        <begin position="498"/>
        <end position="513"/>
    </location>
</feature>
<feature type="zinc finger region" description="C3H1-type" evidence="7">
    <location>
        <begin position="59"/>
        <end position="86"/>
    </location>
</feature>
<dbReference type="InterPro" id="IPR017907">
    <property type="entry name" value="Znf_RING_CS"/>
</dbReference>
<feature type="compositionally biased region" description="Polar residues" evidence="8">
    <location>
        <begin position="357"/>
        <end position="369"/>
    </location>
</feature>
<evidence type="ECO:0000256" key="4">
    <source>
        <dbReference type="ARBA" id="ARBA00022771"/>
    </source>
</evidence>
<dbReference type="PANTHER" id="PTHR11224:SF10">
    <property type="entry name" value="IP09428P-RELATED"/>
    <property type="match status" value="1"/>
</dbReference>
<feature type="compositionally biased region" description="Low complexity" evidence="8">
    <location>
        <begin position="687"/>
        <end position="703"/>
    </location>
</feature>
<keyword evidence="13" id="KW-1185">Reference proteome</keyword>
<feature type="compositionally biased region" description="Low complexity" evidence="8">
    <location>
        <begin position="126"/>
        <end position="143"/>
    </location>
</feature>
<keyword evidence="3" id="KW-0677">Repeat</keyword>
<sequence length="1424" mass="157330">MSTPKVSCVFFAKNACVNGDNCRFAHDSSALASPQICQFFLTGTCRYGDECLNLHSEEGKTTLSCIFFAKGQCRNGLSCPYQHDQDIGSLSLADNSSGTTNEVLDATSQSYDPTSIQAESPEPPMSTLESSPASSSPNLDNASVLEPSLNHAADIPDRSPEIRNEIANAEVTKENSSLETLDSSSNPDSSESTRNASHSFASTPLVMHAPPYFDPNRYPQSHFPAPMIPTYSFYPPSVPAHWPATSPPLKSPFASRSTSSPVDPNVPRCQHHFLLGYCAFGPTCHFRHYLTEEESQQLGGTGIEQPTTAYALVPSSGEEPRQISVPAPAKKECKFWKLSKSCKYGDRCLFLHTSVANAEPNSSNPSTADQAPKDEDYGWGTSDSSEETGKWDVEDDPSSSSSSAWDTNNSSTDRWGTDQDWSKWGETSTSWWGEESNSTSATSERHDKSKKRDGDKDDTRKRQKDGKGRDSSSRRMEPRDTDRRRETPSHLKDRRNRNQSVGVSSSRGSSQNSPARPSVQVASADPSPRLDSADDGSVPSETDGEQLDSGQGIEAPGDSRQKFDSVHVNSVHGISDDDDAKTVVPAFWDGPEGEQSEEHDAQTVAPISGDDSERELNDTPSNLAENEDFPEGGEDERKNVDQLDDDSTTAGNLADYSGDTGEQDNVECSPEELEGDGAVESQSSAEWNTTDDTWNTADDTWNTSGGAWTTSQWDQPEYQDQQPRTTLLCKYFGQGHCAYGDRCRYLHAPAEEELNGDRDGSASEGSTLAEEQNNNEAVHDELPTPLPITRQHFFCDVTYGEAALPEKIVTAFDSDHILISNIPLSLAEEEVTSLCARFGTVLHAQSEFIGDNYRIRVRFDDQQQAEEAVRQLRNSDVIPSTAVEIHLDTKAPTIQNWKPSVPETSIKISYPNPSRSAWVFYESMDLFKKAEALNGEMLKGRKIKVIKPQRPSKKQSYFALRVEGLPVSAEKREVTTLFKGCSVVEMTLPTYTSSPAAELEDLLRGCGELENLFLDPSPPLEKPRAVTFARFSDPADALRAIEKLNNSEQEFLGGGRLNVQHHYYSVYTLPQPKVSVIRSDLALLRDRYADLGIKVACSSDSTDDVVIRISGSDVTSFSKARRDLNLLTRGEIILNDEDNPLWDDYFDLPSSSRKFEEINGGKKEDRAFYIERDFRNRNVLIFGNENGRKKGKETLRDLLDLVEKSIFTTGVSDGCMGGMIRAGYHLEASNRLQFDFASRTLIVRGNVDDYERPWAMISKFEIENDALPSISENACRLCFSDPAVEAALLACNHRFCKSCLKLWFKSLIGPTFTPFECIAAIDSVTDNESAEPSRCGSPISLQLIRSVLANEEDLENHLLEHSFLSYIWAHPQDYKVCPTHGCCTVYRVGKPGTVIICPGCKESICSSCHVQLHEGLTCSQYTSL</sequence>
<feature type="compositionally biased region" description="Polar residues" evidence="8">
    <location>
        <begin position="763"/>
        <end position="776"/>
    </location>
</feature>
<dbReference type="InterPro" id="IPR018957">
    <property type="entry name" value="Znf_C3HC4_RING-type"/>
</dbReference>
<dbReference type="Pfam" id="PF18044">
    <property type="entry name" value="zf-CCCH_4"/>
    <property type="match status" value="2"/>
</dbReference>
<dbReference type="HOGENOM" id="CLU_004949_0_0_1"/>
<evidence type="ECO:0000256" key="1">
    <source>
        <dbReference type="ARBA" id="ARBA00022679"/>
    </source>
</evidence>
<dbReference type="InterPro" id="IPR001841">
    <property type="entry name" value="Znf_RING"/>
</dbReference>
<reference evidence="12 13" key="1">
    <citation type="submission" date="2014-04" db="EMBL/GenBank/DDBJ databases">
        <title>Evolutionary Origins and Diversification of the Mycorrhizal Mutualists.</title>
        <authorList>
            <consortium name="DOE Joint Genome Institute"/>
            <consortium name="Mycorrhizal Genomics Consortium"/>
            <person name="Kohler A."/>
            <person name="Kuo A."/>
            <person name="Nagy L.G."/>
            <person name="Floudas D."/>
            <person name="Copeland A."/>
            <person name="Barry K.W."/>
            <person name="Cichocki N."/>
            <person name="Veneault-Fourrey C."/>
            <person name="LaButti K."/>
            <person name="Lindquist E.A."/>
            <person name="Lipzen A."/>
            <person name="Lundell T."/>
            <person name="Morin E."/>
            <person name="Murat C."/>
            <person name="Riley R."/>
            <person name="Ohm R."/>
            <person name="Sun H."/>
            <person name="Tunlid A."/>
            <person name="Henrissat B."/>
            <person name="Grigoriev I.V."/>
            <person name="Hibbett D.S."/>
            <person name="Martin F."/>
        </authorList>
    </citation>
    <scope>NUCLEOTIDE SEQUENCE [LARGE SCALE GENOMIC DNA]</scope>
    <source>
        <strain evidence="12 13">FD-317 M1</strain>
    </source>
</reference>
<dbReference type="OrthoDB" id="1431934at2759"/>
<feature type="compositionally biased region" description="Acidic residues" evidence="8">
    <location>
        <begin position="661"/>
        <end position="677"/>
    </location>
</feature>
<feature type="domain" description="C3H1-type" evidence="10">
    <location>
        <begin position="2"/>
        <end position="29"/>
    </location>
</feature>
<dbReference type="Gene3D" id="3.30.70.330">
    <property type="match status" value="3"/>
</dbReference>
<feature type="zinc finger region" description="C3H1-type" evidence="7">
    <location>
        <begin position="327"/>
        <end position="355"/>
    </location>
</feature>
<feature type="domain" description="RING-type" evidence="9">
    <location>
        <begin position="1275"/>
        <end position="1317"/>
    </location>
</feature>
<dbReference type="GO" id="GO:0008270">
    <property type="term" value="F:zinc ion binding"/>
    <property type="evidence" value="ECO:0007669"/>
    <property type="project" value="UniProtKB-KW"/>
</dbReference>
<proteinExistence type="predicted"/>
<feature type="domain" description="C3H1-type" evidence="10">
    <location>
        <begin position="723"/>
        <end position="750"/>
    </location>
</feature>
<dbReference type="Gene3D" id="3.30.40.10">
    <property type="entry name" value="Zinc/RING finger domain, C3HC4 (zinc finger)"/>
    <property type="match status" value="1"/>
</dbReference>
<keyword evidence="6 7" id="KW-0862">Zinc</keyword>
<dbReference type="PROSITE" id="PS00518">
    <property type="entry name" value="ZF_RING_1"/>
    <property type="match status" value="1"/>
</dbReference>
<feature type="non-terminal residue" evidence="12">
    <location>
        <position position="1"/>
    </location>
</feature>
<dbReference type="InterPro" id="IPR035979">
    <property type="entry name" value="RBD_domain_sf"/>
</dbReference>
<dbReference type="Pfam" id="PF14608">
    <property type="entry name" value="zf-CCCH_2"/>
    <property type="match status" value="2"/>
</dbReference>
<evidence type="ECO:0000259" key="10">
    <source>
        <dbReference type="PROSITE" id="PS50103"/>
    </source>
</evidence>
<dbReference type="InterPro" id="IPR012677">
    <property type="entry name" value="Nucleotide-bd_a/b_plait_sf"/>
</dbReference>
<dbReference type="PROSITE" id="PS50103">
    <property type="entry name" value="ZF_C3H1"/>
    <property type="match status" value="6"/>
</dbReference>
<dbReference type="InterPro" id="IPR045072">
    <property type="entry name" value="MKRN-like"/>
</dbReference>
<dbReference type="PANTHER" id="PTHR11224">
    <property type="entry name" value="MAKORIN-RELATED"/>
    <property type="match status" value="1"/>
</dbReference>
<evidence type="ECO:0000256" key="2">
    <source>
        <dbReference type="ARBA" id="ARBA00022723"/>
    </source>
</evidence>
<feature type="domain" description="C3H1-type" evidence="10">
    <location>
        <begin position="31"/>
        <end position="58"/>
    </location>
</feature>
<dbReference type="Proteomes" id="UP000053593">
    <property type="component" value="Unassembled WGS sequence"/>
</dbReference>
<feature type="compositionally biased region" description="Polar residues" evidence="8">
    <location>
        <begin position="425"/>
        <end position="442"/>
    </location>
</feature>
<dbReference type="InterPro" id="IPR013083">
    <property type="entry name" value="Znf_RING/FYVE/PHD"/>
</dbReference>
<dbReference type="PROSITE" id="PS51873">
    <property type="entry name" value="TRIAD"/>
    <property type="match status" value="1"/>
</dbReference>
<evidence type="ECO:0000313" key="13">
    <source>
        <dbReference type="Proteomes" id="UP000053593"/>
    </source>
</evidence>
<protein>
    <submittedName>
        <fullName evidence="12">Uncharacterized protein</fullName>
    </submittedName>
</protein>
<feature type="region of interest" description="Disordered" evidence="8">
    <location>
        <begin position="357"/>
        <end position="719"/>
    </location>
</feature>
<feature type="domain" description="RING-type" evidence="11">
    <location>
        <begin position="1271"/>
        <end position="1424"/>
    </location>
</feature>
<keyword evidence="2 7" id="KW-0479">Metal-binding</keyword>
<dbReference type="Pfam" id="PF00097">
    <property type="entry name" value="zf-C3HC4"/>
    <property type="match status" value="1"/>
</dbReference>
<dbReference type="GO" id="GO:0003723">
    <property type="term" value="F:RNA binding"/>
    <property type="evidence" value="ECO:0007669"/>
    <property type="project" value="InterPro"/>
</dbReference>
<feature type="region of interest" description="Disordered" evidence="8">
    <location>
        <begin position="108"/>
        <end position="143"/>
    </location>
</feature>
<dbReference type="InterPro" id="IPR036855">
    <property type="entry name" value="Znf_CCCH_sf"/>
</dbReference>
<feature type="domain" description="C3H1-type" evidence="10">
    <location>
        <begin position="59"/>
        <end position="86"/>
    </location>
</feature>
<organism evidence="12 13">
    <name type="scientific">Collybiopsis luxurians FD-317 M1</name>
    <dbReference type="NCBI Taxonomy" id="944289"/>
    <lineage>
        <taxon>Eukaryota</taxon>
        <taxon>Fungi</taxon>
        <taxon>Dikarya</taxon>
        <taxon>Basidiomycota</taxon>
        <taxon>Agaricomycotina</taxon>
        <taxon>Agaricomycetes</taxon>
        <taxon>Agaricomycetidae</taxon>
        <taxon>Agaricales</taxon>
        <taxon>Marasmiineae</taxon>
        <taxon>Omphalotaceae</taxon>
        <taxon>Collybiopsis</taxon>
        <taxon>Collybiopsis luxurians</taxon>
    </lineage>
</organism>
<dbReference type="CDD" id="cd00590">
    <property type="entry name" value="RRM_SF"/>
    <property type="match status" value="1"/>
</dbReference>
<feature type="compositionally biased region" description="Polar residues" evidence="8">
    <location>
        <begin position="704"/>
        <end position="719"/>
    </location>
</feature>
<dbReference type="SUPFAM" id="SSF57850">
    <property type="entry name" value="RING/U-box"/>
    <property type="match status" value="1"/>
</dbReference>
<dbReference type="SUPFAM" id="SSF90229">
    <property type="entry name" value="CCCH zinc finger"/>
    <property type="match status" value="3"/>
</dbReference>
<dbReference type="GO" id="GO:0061630">
    <property type="term" value="F:ubiquitin protein ligase activity"/>
    <property type="evidence" value="ECO:0007669"/>
    <property type="project" value="UniProtKB-EC"/>
</dbReference>
<evidence type="ECO:0000256" key="6">
    <source>
        <dbReference type="ARBA" id="ARBA00022833"/>
    </source>
</evidence>
<feature type="zinc finger region" description="C3H1-type" evidence="7">
    <location>
        <begin position="263"/>
        <end position="291"/>
    </location>
</feature>
<dbReference type="InterPro" id="IPR041367">
    <property type="entry name" value="Znf-CCCH_4"/>
</dbReference>
<dbReference type="InterPro" id="IPR044066">
    <property type="entry name" value="TRIAD_supradom"/>
</dbReference>
<feature type="domain" description="C3H1-type" evidence="10">
    <location>
        <begin position="263"/>
        <end position="291"/>
    </location>
</feature>
<dbReference type="SMART" id="SM00356">
    <property type="entry name" value="ZnF_C3H1"/>
    <property type="match status" value="6"/>
</dbReference>
<feature type="compositionally biased region" description="Low complexity" evidence="8">
    <location>
        <begin position="183"/>
        <end position="192"/>
    </location>
</feature>